<dbReference type="KEGG" id="sdn:Sden_2103"/>
<evidence type="ECO:0000313" key="3">
    <source>
        <dbReference type="Proteomes" id="UP000001982"/>
    </source>
</evidence>
<reference evidence="2 3" key="1">
    <citation type="submission" date="2006-03" db="EMBL/GenBank/DDBJ databases">
        <title>Complete sequence of Shewanella denitrificans OS217.</title>
        <authorList>
            <consortium name="US DOE Joint Genome Institute"/>
            <person name="Copeland A."/>
            <person name="Lucas S."/>
            <person name="Lapidus A."/>
            <person name="Barry K."/>
            <person name="Detter J.C."/>
            <person name="Glavina del Rio T."/>
            <person name="Hammon N."/>
            <person name="Israni S."/>
            <person name="Dalin E."/>
            <person name="Tice H."/>
            <person name="Pitluck S."/>
            <person name="Brettin T."/>
            <person name="Bruce D."/>
            <person name="Han C."/>
            <person name="Tapia R."/>
            <person name="Gilna P."/>
            <person name="Kiss H."/>
            <person name="Schmutz J."/>
            <person name="Larimer F."/>
            <person name="Land M."/>
            <person name="Hauser L."/>
            <person name="Kyrpides N."/>
            <person name="Lykidis A."/>
            <person name="Richardson P."/>
        </authorList>
    </citation>
    <scope>NUCLEOTIDE SEQUENCE [LARGE SCALE GENOMIC DNA]</scope>
    <source>
        <strain evidence="3">OS217 / ATCC BAA-1090 / DSM 15013</strain>
    </source>
</reference>
<keyword evidence="1" id="KW-0732">Signal</keyword>
<feature type="signal peptide" evidence="1">
    <location>
        <begin position="1"/>
        <end position="21"/>
    </location>
</feature>
<feature type="chain" id="PRO_5004181559" evidence="1">
    <location>
        <begin position="22"/>
        <end position="109"/>
    </location>
</feature>
<keyword evidence="3" id="KW-1185">Reference proteome</keyword>
<dbReference type="AlphaFoldDB" id="Q12ME1"/>
<dbReference type="RefSeq" id="WP_011496540.1">
    <property type="nucleotide sequence ID" value="NC_007954.1"/>
</dbReference>
<organism evidence="2 3">
    <name type="scientific">Shewanella denitrificans (strain OS217 / ATCC BAA-1090 / DSM 15013)</name>
    <dbReference type="NCBI Taxonomy" id="318161"/>
    <lineage>
        <taxon>Bacteria</taxon>
        <taxon>Pseudomonadati</taxon>
        <taxon>Pseudomonadota</taxon>
        <taxon>Gammaproteobacteria</taxon>
        <taxon>Alteromonadales</taxon>
        <taxon>Shewanellaceae</taxon>
        <taxon>Shewanella</taxon>
    </lineage>
</organism>
<evidence type="ECO:0000313" key="2">
    <source>
        <dbReference type="EMBL" id="ABE55385.1"/>
    </source>
</evidence>
<dbReference type="HOGENOM" id="CLU_2182154_0_0_6"/>
<dbReference type="EMBL" id="CP000302">
    <property type="protein sequence ID" value="ABE55385.1"/>
    <property type="molecule type" value="Genomic_DNA"/>
</dbReference>
<gene>
    <name evidence="2" type="ordered locus">Sden_2103</name>
</gene>
<protein>
    <submittedName>
        <fullName evidence="2">Uncharacterized protein</fullName>
    </submittedName>
</protein>
<name>Q12ME1_SHEDO</name>
<sequence>MSLLKTSLTIGLMIFASLTYAEPQQDISGAEVQQTAQKEVNWPEAQMMFSDLIMQSQWESEFSARQSINGSMTGIGLSPVGRSCSSKDGNKDCYCDAGCWRTETDCGCN</sequence>
<dbReference type="Proteomes" id="UP000001982">
    <property type="component" value="Chromosome"/>
</dbReference>
<evidence type="ECO:0000256" key="1">
    <source>
        <dbReference type="SAM" id="SignalP"/>
    </source>
</evidence>
<proteinExistence type="predicted"/>
<accession>Q12ME1</accession>